<feature type="region of interest" description="Disordered" evidence="1">
    <location>
        <begin position="172"/>
        <end position="239"/>
    </location>
</feature>
<feature type="compositionally biased region" description="Basic and acidic residues" evidence="1">
    <location>
        <begin position="179"/>
        <end position="236"/>
    </location>
</feature>
<reference evidence="5" key="1">
    <citation type="submission" date="2015-07" db="EMBL/GenBank/DDBJ databases">
        <title>Draft genome sequence of the purine-degrading Gottschalkia purinilyticum DSM 1384 (formerly Clostridium purinilyticum).</title>
        <authorList>
            <person name="Poehlein A."/>
            <person name="Schiel-Bengelsdorf B."/>
            <person name="Bengelsdorf F.R."/>
            <person name="Daniel R."/>
            <person name="Duerre P."/>
        </authorList>
    </citation>
    <scope>NUCLEOTIDE SEQUENCE [LARGE SCALE GENOMIC DNA]</scope>
    <source>
        <strain evidence="5">DSM 1384</strain>
    </source>
</reference>
<dbReference type="Proteomes" id="UP000037267">
    <property type="component" value="Unassembled WGS sequence"/>
</dbReference>
<evidence type="ECO:0000313" key="5">
    <source>
        <dbReference type="Proteomes" id="UP000037267"/>
    </source>
</evidence>
<comment type="caution">
    <text evidence="4">The sequence shown here is derived from an EMBL/GenBank/DDBJ whole genome shotgun (WGS) entry which is preliminary data.</text>
</comment>
<dbReference type="AlphaFoldDB" id="A0A0L0WA89"/>
<feature type="domain" description="NodB homology" evidence="3">
    <location>
        <begin position="249"/>
        <end position="432"/>
    </location>
</feature>
<dbReference type="SUPFAM" id="SSF55383">
    <property type="entry name" value="Copper amine oxidase, domain N"/>
    <property type="match status" value="1"/>
</dbReference>
<dbReference type="STRING" id="1503.CLPU_9c01160"/>
<keyword evidence="4" id="KW-0858">Xylan degradation</keyword>
<keyword evidence="2" id="KW-0732">Signal</keyword>
<keyword evidence="5" id="KW-1185">Reference proteome</keyword>
<dbReference type="InterPro" id="IPR012854">
    <property type="entry name" value="Cu_amine_oxidase-like_N"/>
</dbReference>
<keyword evidence="4" id="KW-0326">Glycosidase</keyword>
<dbReference type="GO" id="GO:0045493">
    <property type="term" value="P:xylan catabolic process"/>
    <property type="evidence" value="ECO:0007669"/>
    <property type="project" value="UniProtKB-KW"/>
</dbReference>
<evidence type="ECO:0000256" key="2">
    <source>
        <dbReference type="SAM" id="SignalP"/>
    </source>
</evidence>
<dbReference type="PROSITE" id="PS51677">
    <property type="entry name" value="NODB"/>
    <property type="match status" value="1"/>
</dbReference>
<dbReference type="GO" id="GO:0016798">
    <property type="term" value="F:hydrolase activity, acting on glycosyl bonds"/>
    <property type="evidence" value="ECO:0007669"/>
    <property type="project" value="UniProtKB-KW"/>
</dbReference>
<dbReference type="GO" id="GO:0016810">
    <property type="term" value="F:hydrolase activity, acting on carbon-nitrogen (but not peptide) bonds"/>
    <property type="evidence" value="ECO:0007669"/>
    <property type="project" value="InterPro"/>
</dbReference>
<dbReference type="EMBL" id="LGSS01000009">
    <property type="protein sequence ID" value="KNF08220.1"/>
    <property type="molecule type" value="Genomic_DNA"/>
</dbReference>
<organism evidence="4 5">
    <name type="scientific">Gottschalkia purinilytica</name>
    <name type="common">Clostridium purinilyticum</name>
    <dbReference type="NCBI Taxonomy" id="1503"/>
    <lineage>
        <taxon>Bacteria</taxon>
        <taxon>Bacillati</taxon>
        <taxon>Bacillota</taxon>
        <taxon>Tissierellia</taxon>
        <taxon>Tissierellales</taxon>
        <taxon>Gottschalkiaceae</taxon>
        <taxon>Gottschalkia</taxon>
    </lineage>
</organism>
<evidence type="ECO:0000313" key="4">
    <source>
        <dbReference type="EMBL" id="KNF08220.1"/>
    </source>
</evidence>
<name>A0A0L0WA89_GOTPU</name>
<dbReference type="Pfam" id="PF01522">
    <property type="entry name" value="Polysacc_deac_1"/>
    <property type="match status" value="1"/>
</dbReference>
<dbReference type="Pfam" id="PF07833">
    <property type="entry name" value="Cu_amine_oxidN1"/>
    <property type="match status" value="1"/>
</dbReference>
<keyword evidence="4" id="KW-0378">Hydrolase</keyword>
<feature type="chain" id="PRO_5038857318" evidence="2">
    <location>
        <begin position="23"/>
        <end position="451"/>
    </location>
</feature>
<gene>
    <name evidence="4" type="ORF">CLPU_9c01160</name>
</gene>
<proteinExistence type="predicted"/>
<keyword evidence="4" id="KW-0119">Carbohydrate metabolism</keyword>
<dbReference type="InterPro" id="IPR036582">
    <property type="entry name" value="Mao_N_sf"/>
</dbReference>
<dbReference type="InterPro" id="IPR002509">
    <property type="entry name" value="NODB_dom"/>
</dbReference>
<dbReference type="OrthoDB" id="258610at2"/>
<dbReference type="PANTHER" id="PTHR10587:SF125">
    <property type="entry name" value="POLYSACCHARIDE DEACETYLASE YHEN-RELATED"/>
    <property type="match status" value="1"/>
</dbReference>
<dbReference type="CDD" id="cd10944">
    <property type="entry name" value="CE4_SmPgdA_like"/>
    <property type="match status" value="1"/>
</dbReference>
<keyword evidence="4" id="KW-0624">Polysaccharide degradation</keyword>
<dbReference type="InterPro" id="IPR011330">
    <property type="entry name" value="Glyco_hydro/deAcase_b/a-brl"/>
</dbReference>
<evidence type="ECO:0000259" key="3">
    <source>
        <dbReference type="PROSITE" id="PS51677"/>
    </source>
</evidence>
<dbReference type="InterPro" id="IPR050248">
    <property type="entry name" value="Polysacc_deacetylase_ArnD"/>
</dbReference>
<feature type="signal peptide" evidence="2">
    <location>
        <begin position="1"/>
        <end position="22"/>
    </location>
</feature>
<dbReference type="RefSeq" id="WP_050355583.1">
    <property type="nucleotide sequence ID" value="NZ_LGSS01000009.1"/>
</dbReference>
<evidence type="ECO:0000256" key="1">
    <source>
        <dbReference type="SAM" id="MobiDB-lite"/>
    </source>
</evidence>
<accession>A0A0L0WA89</accession>
<dbReference type="SUPFAM" id="SSF88713">
    <property type="entry name" value="Glycoside hydrolase/deacetylase"/>
    <property type="match status" value="1"/>
</dbReference>
<protein>
    <submittedName>
        <fullName evidence="4">Putative xylanase/chitin deacetylase</fullName>
    </submittedName>
</protein>
<dbReference type="PANTHER" id="PTHR10587">
    <property type="entry name" value="GLYCOSYL TRANSFERASE-RELATED"/>
    <property type="match status" value="1"/>
</dbReference>
<sequence length="451" mass="51126">MKKYKKLSYFLFALLLVVVVIAQRAISSDAKTKDSGKKAFVAVNDKLINFKDEQPVMKDKDTFVPIKDFADAIGAELQWNSVSSKTIITKDDKYIIINLKDGTAITNKEKKFTMNTIGEDKKAMIPVEKVSKYFNYEVSYISGTSIVRIKNQNATLTDKELGKKSEEITGEKVTIASNKSDEDNKKEKTKDNSEDKKVSKNNETKNNESKNDKVKSNKNKAKGDSNKNNTKDKEVKNIQQVERQVSQDKVVYLTFDDGPSAYTPQILDTLSAYGVKGTFFMLGPNINAHSNTVKRMKNEGHSLGLHGMTHNAKLIYANPEAFTQEMDEANGILEKVIGETTKLTRPPYGSKPYLKQKNRDIAVSKGYRIWDWNIDSTDSKKARVPADQIYRSTINQIVHHKEAIILFHDKKTSAEALPKVIEYLKANGYRFETINKDMVPMNFWNDTRMAK</sequence>
<dbReference type="Gene3D" id="3.30.457.10">
    <property type="entry name" value="Copper amine oxidase-like, N-terminal domain"/>
    <property type="match status" value="1"/>
</dbReference>
<dbReference type="Gene3D" id="3.20.20.370">
    <property type="entry name" value="Glycoside hydrolase/deacetylase"/>
    <property type="match status" value="1"/>
</dbReference>